<evidence type="ECO:0000313" key="1">
    <source>
        <dbReference type="EMBL" id="KAI4463080.1"/>
    </source>
</evidence>
<sequence>MTDSMNFGPEWLRNLSSDGSTTGGTGGGARYQLSGYRYGREEMLGLYEKGFKPPNSLFSFTTLYSEQPLVPLVLTQTTEEEDICGNDSESIHRLLAWIIRRSTSWRDGDKMEDRGTGGPQERPRNWHENSRGHGSQRRGWDNEDLPEWATEHLGEGGGTFDSSGAYHGSDEEKEQKRLTPNKKDTLQKSSSQQNISAKQPPLTTSKSAISLSKQKEIDRPDEEMRDSSPSPPLSKVSHQDAKDIKKQDPPEKQKSEADKSGIPATKEAKTNSKLTERKEIEDGPLNVELTNSTISNNSNSHNGLVSNPTGSTHRVEEDFDRLQEDLVSKLVVEEESPKGPQLNSNMNMPSVGTATQPPPNLVPPIHDQWYYQDPQGDLQGPFVSTEMAEWFKAGYFSNSLRVRRQCDNSFYTLGDLVRICNGNPFLTTVRIPPLKETAKIPEQDLLNLHLLQTQLALRHVSPRGYKPDWAGLSALQQRDLLSQHMLTPQISPVDLQYLQQTAAPPPATTNPLMHIINQMQQVNKLPGQPPLPDQPPNSMPVQMDPLQALVQQMHSLQRIQPPVSGIPGIGLPPNIQNENLVNNLSGMHGPIAGAGMAAPNLSGLSNNLSAPGVIPTPLPPKPPTLESLANANDNDPINSLLRQLQSKQLQQTPQIDTLWQQNQFVQAQTNNQWQQPPPPNQPPPPPQQPPTAVTSTSQPISATPDLPLSMWDIQQSVAAKAAVVQTTPVEAPHQLTPPLEDQEEKESPQIQHEQQVVTPSKEKEVSSKEEKKKKENEEKQAKKEAEEKRKQEQRRLDQEKKAAEEKRKKEEEKRKKEEEKLKKMLEKAKKEAEEKRLRELEEKRRLKELKKSEEEAKRKTEELKKLEFEQQERERREQQKQAEIIAKQTQDAAKVSKAAPWSQSNVSSGPSLADIQKAEREKRAEQVYLQQQRALQQQNLVNIKNIGLSETIVNNVGHMFSTVPIFSIYTQEHQTIEKVSSMQLSWASKPIQPRQVKSLAEIQAEEQERLAKQVAESRLAQQQKEKETGTTIAAGIWHGQNLTWANNPSTQWSSAAAGFWDDSTSHHISVHKPSSVTKSNSTSAMTAAVIKQQSKQTKAKPKKEESVSNKTSNGPATEEFTAWCAKALANINSIVDIPTFVGFLRDIESAVDVKEYCREYLGDNPATHHFAAQFLEKRRSFRPKAVAHKDDMCSPAPAITPNSQHNSDFQEVKGKGKKTKKSKMTKVDASRILGFSVTAAQDRINVGDRDYGENS</sequence>
<dbReference type="Proteomes" id="UP001056778">
    <property type="component" value="Chromosome 4"/>
</dbReference>
<reference evidence="1" key="1">
    <citation type="submission" date="2022-04" db="EMBL/GenBank/DDBJ databases">
        <title>Chromosome-scale genome assembly of Holotrichia oblita Faldermann.</title>
        <authorList>
            <person name="Rongchong L."/>
        </authorList>
    </citation>
    <scope>NUCLEOTIDE SEQUENCE</scope>
    <source>
        <strain evidence="1">81SQS9</strain>
    </source>
</reference>
<gene>
    <name evidence="1" type="ORF">MML48_4g00019792</name>
</gene>
<proteinExistence type="predicted"/>
<dbReference type="EMBL" id="CM043018">
    <property type="protein sequence ID" value="KAI4463080.1"/>
    <property type="molecule type" value="Genomic_DNA"/>
</dbReference>
<organism evidence="1 2">
    <name type="scientific">Holotrichia oblita</name>
    <name type="common">Chafer beetle</name>
    <dbReference type="NCBI Taxonomy" id="644536"/>
    <lineage>
        <taxon>Eukaryota</taxon>
        <taxon>Metazoa</taxon>
        <taxon>Ecdysozoa</taxon>
        <taxon>Arthropoda</taxon>
        <taxon>Hexapoda</taxon>
        <taxon>Insecta</taxon>
        <taxon>Pterygota</taxon>
        <taxon>Neoptera</taxon>
        <taxon>Endopterygota</taxon>
        <taxon>Coleoptera</taxon>
        <taxon>Polyphaga</taxon>
        <taxon>Scarabaeiformia</taxon>
        <taxon>Scarabaeidae</taxon>
        <taxon>Melolonthinae</taxon>
        <taxon>Holotrichia</taxon>
    </lineage>
</organism>
<comment type="caution">
    <text evidence="1">The sequence shown here is derived from an EMBL/GenBank/DDBJ whole genome shotgun (WGS) entry which is preliminary data.</text>
</comment>
<protein>
    <submittedName>
        <fullName evidence="1">Grb10 interacting gyf protein</fullName>
    </submittedName>
</protein>
<name>A0ACB9T8C6_HOLOL</name>
<evidence type="ECO:0000313" key="2">
    <source>
        <dbReference type="Proteomes" id="UP001056778"/>
    </source>
</evidence>
<keyword evidence="2" id="KW-1185">Reference proteome</keyword>
<accession>A0ACB9T8C6</accession>